<gene>
    <name evidence="3" type="ORF">FA707_08125</name>
</gene>
<protein>
    <submittedName>
        <fullName evidence="3">Lysis protein</fullName>
    </submittedName>
</protein>
<dbReference type="KEGG" id="vao:FA707_08125"/>
<dbReference type="AlphaFoldDB" id="A0A4D7CY08"/>
<feature type="domain" description="PepSY" evidence="2">
    <location>
        <begin position="56"/>
        <end position="112"/>
    </location>
</feature>
<feature type="domain" description="PepSY" evidence="2">
    <location>
        <begin position="143"/>
        <end position="198"/>
    </location>
</feature>
<feature type="region of interest" description="Disordered" evidence="1">
    <location>
        <begin position="1"/>
        <end position="41"/>
    </location>
</feature>
<dbReference type="OrthoDB" id="2943484at2"/>
<evidence type="ECO:0000313" key="3">
    <source>
        <dbReference type="EMBL" id="QCI87397.1"/>
    </source>
</evidence>
<dbReference type="Proteomes" id="UP000298615">
    <property type="component" value="Chromosome"/>
</dbReference>
<organism evidence="3 4">
    <name type="scientific">Vagococcus zengguangii</name>
    <dbReference type="NCBI Taxonomy" id="2571750"/>
    <lineage>
        <taxon>Bacteria</taxon>
        <taxon>Bacillati</taxon>
        <taxon>Bacillota</taxon>
        <taxon>Bacilli</taxon>
        <taxon>Lactobacillales</taxon>
        <taxon>Enterococcaceae</taxon>
        <taxon>Vagococcus</taxon>
    </lineage>
</organism>
<evidence type="ECO:0000259" key="2">
    <source>
        <dbReference type="Pfam" id="PF03413"/>
    </source>
</evidence>
<dbReference type="Pfam" id="PF03413">
    <property type="entry name" value="PepSY"/>
    <property type="match status" value="2"/>
</dbReference>
<feature type="compositionally biased region" description="Low complexity" evidence="1">
    <location>
        <begin position="8"/>
        <end position="29"/>
    </location>
</feature>
<evidence type="ECO:0000313" key="4">
    <source>
        <dbReference type="Proteomes" id="UP000298615"/>
    </source>
</evidence>
<evidence type="ECO:0000256" key="1">
    <source>
        <dbReference type="SAM" id="MobiDB-lite"/>
    </source>
</evidence>
<sequence>MTLGACKNDSTSTNNNSSNNASSQVSSDSVKLESDSVATENTASNNTAIGTVKDFAISLEEAMAIYQKEVPNTDITGIGIDSSFGNYYYEVNGMDDNTEYELKIDVNSGEVKEKRDEKLDRDEQNGVKRNEDKLDLTNLKALKDITEVAINQAGGGEATDWSLDKELSITYWEIKVKNGNQEHEVKINAQTGEVLESELDD</sequence>
<dbReference type="Gene3D" id="3.10.450.40">
    <property type="match status" value="2"/>
</dbReference>
<name>A0A4D7CY08_9ENTE</name>
<accession>A0A4D7CY08</accession>
<keyword evidence="4" id="KW-1185">Reference proteome</keyword>
<dbReference type="InterPro" id="IPR025711">
    <property type="entry name" value="PepSY"/>
</dbReference>
<reference evidence="3 4" key="1">
    <citation type="submission" date="2019-04" db="EMBL/GenBank/DDBJ databases">
        <title>Vagococcus sp. nov., isolated from faeces of yaks (Bos grunniens).</title>
        <authorList>
            <person name="Ge Y."/>
        </authorList>
    </citation>
    <scope>NUCLEOTIDE SEQUENCE [LARGE SCALE GENOMIC DNA]</scope>
    <source>
        <strain evidence="3 4">MN-17</strain>
    </source>
</reference>
<dbReference type="EMBL" id="CP039712">
    <property type="protein sequence ID" value="QCI87397.1"/>
    <property type="molecule type" value="Genomic_DNA"/>
</dbReference>
<proteinExistence type="predicted"/>